<keyword evidence="4" id="KW-1185">Reference proteome</keyword>
<evidence type="ECO:0000259" key="2">
    <source>
        <dbReference type="PROSITE" id="PS50280"/>
    </source>
</evidence>
<dbReference type="Pfam" id="PF00856">
    <property type="entry name" value="SET"/>
    <property type="match status" value="1"/>
</dbReference>
<accession>A0A9P5U2L3</accession>
<evidence type="ECO:0000256" key="1">
    <source>
        <dbReference type="SAM" id="MobiDB-lite"/>
    </source>
</evidence>
<dbReference type="SMART" id="SM00317">
    <property type="entry name" value="SET"/>
    <property type="match status" value="1"/>
</dbReference>
<feature type="compositionally biased region" description="Polar residues" evidence="1">
    <location>
        <begin position="51"/>
        <end position="61"/>
    </location>
</feature>
<dbReference type="OrthoDB" id="265717at2759"/>
<dbReference type="SUPFAM" id="SSF82199">
    <property type="entry name" value="SET domain"/>
    <property type="match status" value="1"/>
</dbReference>
<dbReference type="Gene3D" id="2.170.270.10">
    <property type="entry name" value="SET domain"/>
    <property type="match status" value="1"/>
</dbReference>
<dbReference type="EMBL" id="JADNRY010000163">
    <property type="protein sequence ID" value="KAF9062763.1"/>
    <property type="molecule type" value="Genomic_DNA"/>
</dbReference>
<feature type="compositionally biased region" description="Polar residues" evidence="1">
    <location>
        <begin position="1"/>
        <end position="24"/>
    </location>
</feature>
<comment type="caution">
    <text evidence="3">The sequence shown here is derived from an EMBL/GenBank/DDBJ whole genome shotgun (WGS) entry which is preliminary data.</text>
</comment>
<dbReference type="CDD" id="cd20071">
    <property type="entry name" value="SET_SMYD"/>
    <property type="match status" value="1"/>
</dbReference>
<sequence>MKHGSLNTSKAQKQLETLNDTQAATAGPGEGVQTHQTPPVFAEHESESQARTHNLTGSSPMDSKPDVPNDFKPAMKRGFLNTPKARKQLENLKPVQDVYATSTTQLNDIDEVQRYQTSASIVSVAHESQAKKGSLAADFKPGLPASYKPPGYSLNYFQGANANDLSKMDPNAYAYATLPNPKQTFSIGGQTECWITVHAMRIVLATPGFPIPPLLPRGGFKIHRIASPGGKKGLGMFPARHIKAGELIIDERPLLVVPASSAAVDPALWAMGIVGDSSNGKKKGKKYTVRRLGTNGIAIEDEKFRDEGKYLLGCTIGGIYTAICDEISRINHSCSPNTSFDWNTTTFSVRIHAVRDIPVVDKITLAYTTTLWTPLPNAHPCACRPACDPARIRKGDACRALITKQISTIRAVPFRNLSISKQKKVLEGCVERVKEMGEDGMEEADKYRELLRYVVEGYACLGEGEKMVDYAKKLEGVCRAFGDSVDEKFLRREGVERTGPQKAGEIDKGKGKEKR</sequence>
<feature type="compositionally biased region" description="Basic and acidic residues" evidence="1">
    <location>
        <begin position="504"/>
        <end position="515"/>
    </location>
</feature>
<dbReference type="PANTHER" id="PTHR47332">
    <property type="entry name" value="SET DOMAIN-CONTAINING PROTEIN 5"/>
    <property type="match status" value="1"/>
</dbReference>
<evidence type="ECO:0000313" key="4">
    <source>
        <dbReference type="Proteomes" id="UP000772434"/>
    </source>
</evidence>
<feature type="region of interest" description="Disordered" evidence="1">
    <location>
        <begin position="492"/>
        <end position="515"/>
    </location>
</feature>
<name>A0A9P5U2L3_9AGAR</name>
<dbReference type="InterPro" id="IPR046341">
    <property type="entry name" value="SET_dom_sf"/>
</dbReference>
<dbReference type="InterPro" id="IPR001214">
    <property type="entry name" value="SET_dom"/>
</dbReference>
<feature type="region of interest" description="Disordered" evidence="1">
    <location>
        <begin position="1"/>
        <end position="70"/>
    </location>
</feature>
<dbReference type="AlphaFoldDB" id="A0A9P5U2L3"/>
<dbReference type="InterPro" id="IPR053185">
    <property type="entry name" value="SET_domain_protein"/>
</dbReference>
<dbReference type="PANTHER" id="PTHR47332:SF4">
    <property type="entry name" value="SET DOMAIN-CONTAINING PROTEIN 5"/>
    <property type="match status" value="1"/>
</dbReference>
<dbReference type="Proteomes" id="UP000772434">
    <property type="component" value="Unassembled WGS sequence"/>
</dbReference>
<feature type="domain" description="SET" evidence="2">
    <location>
        <begin position="218"/>
        <end position="368"/>
    </location>
</feature>
<gene>
    <name evidence="3" type="ORF">BDP27DRAFT_1481567</name>
</gene>
<protein>
    <recommendedName>
        <fullName evidence="2">SET domain-containing protein</fullName>
    </recommendedName>
</protein>
<dbReference type="PROSITE" id="PS50280">
    <property type="entry name" value="SET"/>
    <property type="match status" value="1"/>
</dbReference>
<organism evidence="3 4">
    <name type="scientific">Rhodocollybia butyracea</name>
    <dbReference type="NCBI Taxonomy" id="206335"/>
    <lineage>
        <taxon>Eukaryota</taxon>
        <taxon>Fungi</taxon>
        <taxon>Dikarya</taxon>
        <taxon>Basidiomycota</taxon>
        <taxon>Agaricomycotina</taxon>
        <taxon>Agaricomycetes</taxon>
        <taxon>Agaricomycetidae</taxon>
        <taxon>Agaricales</taxon>
        <taxon>Marasmiineae</taxon>
        <taxon>Omphalotaceae</taxon>
        <taxon>Rhodocollybia</taxon>
    </lineage>
</organism>
<proteinExistence type="predicted"/>
<evidence type="ECO:0000313" key="3">
    <source>
        <dbReference type="EMBL" id="KAF9062763.1"/>
    </source>
</evidence>
<reference evidence="3" key="1">
    <citation type="submission" date="2020-11" db="EMBL/GenBank/DDBJ databases">
        <authorList>
            <consortium name="DOE Joint Genome Institute"/>
            <person name="Ahrendt S."/>
            <person name="Riley R."/>
            <person name="Andreopoulos W."/>
            <person name="Labutti K."/>
            <person name="Pangilinan J."/>
            <person name="Ruiz-Duenas F.J."/>
            <person name="Barrasa J.M."/>
            <person name="Sanchez-Garcia M."/>
            <person name="Camarero S."/>
            <person name="Miyauchi S."/>
            <person name="Serrano A."/>
            <person name="Linde D."/>
            <person name="Babiker R."/>
            <person name="Drula E."/>
            <person name="Ayuso-Fernandez I."/>
            <person name="Pacheco R."/>
            <person name="Padilla G."/>
            <person name="Ferreira P."/>
            <person name="Barriuso J."/>
            <person name="Kellner H."/>
            <person name="Castanera R."/>
            <person name="Alfaro M."/>
            <person name="Ramirez L."/>
            <person name="Pisabarro A.G."/>
            <person name="Kuo A."/>
            <person name="Tritt A."/>
            <person name="Lipzen A."/>
            <person name="He G."/>
            <person name="Yan M."/>
            <person name="Ng V."/>
            <person name="Cullen D."/>
            <person name="Martin F."/>
            <person name="Rosso M.-N."/>
            <person name="Henrissat B."/>
            <person name="Hibbett D."/>
            <person name="Martinez A.T."/>
            <person name="Grigoriev I.V."/>
        </authorList>
    </citation>
    <scope>NUCLEOTIDE SEQUENCE</scope>
    <source>
        <strain evidence="3">AH 40177</strain>
    </source>
</reference>